<dbReference type="AlphaFoldDB" id="A0A835L8P0"/>
<feature type="compositionally biased region" description="Basic and acidic residues" evidence="1">
    <location>
        <begin position="164"/>
        <end position="176"/>
    </location>
</feature>
<sequence>CCAKVLRVATFGTRVQRRVVCVAPKIRSRSSDPRPAPHPRARKIFELRTNRATPSRDDRRPIASVCGLELDCTRRERPTFAARPRAPPAVARIVTAEPPEWILVDIRRIFACSFRTLSFSPYCITSRCTLHRWIILHTFSAADSRAETSHECYNDVRKGQHLVQEKQEKWKKDGEAISKMGKTSS</sequence>
<accession>A0A835L8P0</accession>
<keyword evidence="3" id="KW-1185">Reference proteome</keyword>
<evidence type="ECO:0000313" key="2">
    <source>
        <dbReference type="EMBL" id="KAF9420596.1"/>
    </source>
</evidence>
<reference evidence="2" key="1">
    <citation type="submission" date="2020-08" db="EMBL/GenBank/DDBJ databases">
        <title>Spodoptera exigua strain:BAW_Kor-Di-RS1 Genome sequencing and assembly.</title>
        <authorList>
            <person name="Kim J."/>
            <person name="Nam H.Y."/>
            <person name="Kwon M."/>
            <person name="Choi J.H."/>
            <person name="Cho S.R."/>
            <person name="Kim G.-H."/>
        </authorList>
    </citation>
    <scope>NUCLEOTIDE SEQUENCE</scope>
    <source>
        <strain evidence="2">BAW_Kor-Di-RS1</strain>
        <tissue evidence="2">Whole-body</tissue>
    </source>
</reference>
<feature type="region of interest" description="Disordered" evidence="1">
    <location>
        <begin position="164"/>
        <end position="185"/>
    </location>
</feature>
<feature type="non-terminal residue" evidence="2">
    <location>
        <position position="1"/>
    </location>
</feature>
<dbReference type="Proteomes" id="UP000648187">
    <property type="component" value="Unassembled WGS sequence"/>
</dbReference>
<comment type="caution">
    <text evidence="2">The sequence shown here is derived from an EMBL/GenBank/DDBJ whole genome shotgun (WGS) entry which is preliminary data.</text>
</comment>
<evidence type="ECO:0000256" key="1">
    <source>
        <dbReference type="SAM" id="MobiDB-lite"/>
    </source>
</evidence>
<name>A0A835L8P0_SPOEX</name>
<gene>
    <name evidence="2" type="ORF">HW555_003143</name>
</gene>
<proteinExistence type="predicted"/>
<dbReference type="EMBL" id="JACKWZ010000030">
    <property type="protein sequence ID" value="KAF9420596.1"/>
    <property type="molecule type" value="Genomic_DNA"/>
</dbReference>
<protein>
    <submittedName>
        <fullName evidence="2">Uncharacterized protein</fullName>
    </submittedName>
</protein>
<organism evidence="2 3">
    <name type="scientific">Spodoptera exigua</name>
    <name type="common">Beet armyworm</name>
    <name type="synonym">Noctua fulgens</name>
    <dbReference type="NCBI Taxonomy" id="7107"/>
    <lineage>
        <taxon>Eukaryota</taxon>
        <taxon>Metazoa</taxon>
        <taxon>Ecdysozoa</taxon>
        <taxon>Arthropoda</taxon>
        <taxon>Hexapoda</taxon>
        <taxon>Insecta</taxon>
        <taxon>Pterygota</taxon>
        <taxon>Neoptera</taxon>
        <taxon>Endopterygota</taxon>
        <taxon>Lepidoptera</taxon>
        <taxon>Glossata</taxon>
        <taxon>Ditrysia</taxon>
        <taxon>Noctuoidea</taxon>
        <taxon>Noctuidae</taxon>
        <taxon>Amphipyrinae</taxon>
        <taxon>Spodoptera</taxon>
    </lineage>
</organism>
<evidence type="ECO:0000313" key="3">
    <source>
        <dbReference type="Proteomes" id="UP000648187"/>
    </source>
</evidence>